<dbReference type="RefSeq" id="WP_124326852.1">
    <property type="nucleotide sequence ID" value="NZ_BEXT01000001.1"/>
</dbReference>
<reference evidence="4" key="2">
    <citation type="submission" date="2019-01" db="EMBL/GenBank/DDBJ databases">
        <title>Genome sequence of Desulfonema ishimotonii strain Tokyo 01.</title>
        <authorList>
            <person name="Fukui M."/>
        </authorList>
    </citation>
    <scope>NUCLEOTIDE SEQUENCE [LARGE SCALE GENOMIC DNA]</scope>
    <source>
        <strain evidence="4">Tokyo 01</strain>
    </source>
</reference>
<accession>A0A401FQU5</accession>
<evidence type="ECO:0000259" key="2">
    <source>
        <dbReference type="Pfam" id="PF01966"/>
    </source>
</evidence>
<protein>
    <submittedName>
        <fullName evidence="3">HD family phosphohydrolase</fullName>
    </submittedName>
</protein>
<gene>
    <name evidence="3" type="ORF">DENIS_0271</name>
</gene>
<evidence type="ECO:0000313" key="3">
    <source>
        <dbReference type="EMBL" id="GBC59332.1"/>
    </source>
</evidence>
<dbReference type="AlphaFoldDB" id="A0A401FQU5"/>
<keyword evidence="1 3" id="KW-0378">Hydrolase</keyword>
<dbReference type="Pfam" id="PF01966">
    <property type="entry name" value="HD"/>
    <property type="match status" value="1"/>
</dbReference>
<evidence type="ECO:0000313" key="4">
    <source>
        <dbReference type="Proteomes" id="UP000288096"/>
    </source>
</evidence>
<dbReference type="SUPFAM" id="SSF109604">
    <property type="entry name" value="HD-domain/PDEase-like"/>
    <property type="match status" value="1"/>
</dbReference>
<dbReference type="Proteomes" id="UP000288096">
    <property type="component" value="Unassembled WGS sequence"/>
</dbReference>
<dbReference type="InterPro" id="IPR003607">
    <property type="entry name" value="HD/PDEase_dom"/>
</dbReference>
<keyword evidence="4" id="KW-1185">Reference proteome</keyword>
<dbReference type="Gene3D" id="1.10.3210.10">
    <property type="entry name" value="Hypothetical protein af1432"/>
    <property type="match status" value="1"/>
</dbReference>
<dbReference type="CDD" id="cd00077">
    <property type="entry name" value="HDc"/>
    <property type="match status" value="1"/>
</dbReference>
<reference evidence="4" key="1">
    <citation type="submission" date="2017-11" db="EMBL/GenBank/DDBJ databases">
        <authorList>
            <person name="Watanabe M."/>
            <person name="Kojima H."/>
        </authorList>
    </citation>
    <scope>NUCLEOTIDE SEQUENCE [LARGE SCALE GENOMIC DNA]</scope>
    <source>
        <strain evidence="4">Tokyo 01</strain>
    </source>
</reference>
<name>A0A401FQU5_9BACT</name>
<comment type="caution">
    <text evidence="3">The sequence shown here is derived from an EMBL/GenBank/DDBJ whole genome shotgun (WGS) entry which is preliminary data.</text>
</comment>
<dbReference type="InterPro" id="IPR050798">
    <property type="entry name" value="YhaM_exoribonuc/phosphodiest"/>
</dbReference>
<dbReference type="EMBL" id="BEXT01000001">
    <property type="protein sequence ID" value="GBC59332.1"/>
    <property type="molecule type" value="Genomic_DNA"/>
</dbReference>
<organism evidence="3 4">
    <name type="scientific">Desulfonema ishimotonii</name>
    <dbReference type="NCBI Taxonomy" id="45657"/>
    <lineage>
        <taxon>Bacteria</taxon>
        <taxon>Pseudomonadati</taxon>
        <taxon>Thermodesulfobacteriota</taxon>
        <taxon>Desulfobacteria</taxon>
        <taxon>Desulfobacterales</taxon>
        <taxon>Desulfococcaceae</taxon>
        <taxon>Desulfonema</taxon>
    </lineage>
</organism>
<feature type="domain" description="HD" evidence="2">
    <location>
        <begin position="3"/>
        <end position="116"/>
    </location>
</feature>
<dbReference type="PANTHER" id="PTHR37294:SF1">
    <property type="entry name" value="3'-5' EXORIBONUCLEASE YHAM"/>
    <property type="match status" value="1"/>
</dbReference>
<evidence type="ECO:0000256" key="1">
    <source>
        <dbReference type="ARBA" id="ARBA00022801"/>
    </source>
</evidence>
<sequence>MTLLARKIVIHYSRTIKLDMDILLAGTVLHDIGKIREFEYDYKIDYTDEGKLLTHIVIGCGMVEEKIRQIEGFPEETALLLRHMIVSHHGTREFGSPEPPKTVEAVLLNHIDDIDAKMNGLQEFIEKEAPDEAWTSRNFMLGRHLYVQRKK</sequence>
<dbReference type="OrthoDB" id="9778453at2"/>
<dbReference type="PANTHER" id="PTHR37294">
    <property type="entry name" value="3'-5' EXORIBONUCLEASE YHAM"/>
    <property type="match status" value="1"/>
</dbReference>
<dbReference type="GO" id="GO:0016787">
    <property type="term" value="F:hydrolase activity"/>
    <property type="evidence" value="ECO:0007669"/>
    <property type="project" value="UniProtKB-KW"/>
</dbReference>
<dbReference type="InterPro" id="IPR006674">
    <property type="entry name" value="HD_domain"/>
</dbReference>
<proteinExistence type="predicted"/>
<dbReference type="GO" id="GO:0031125">
    <property type="term" value="P:rRNA 3'-end processing"/>
    <property type="evidence" value="ECO:0007669"/>
    <property type="project" value="TreeGrafter"/>
</dbReference>